<organism evidence="11 12">
    <name type="scientific">Acaromyces ingoldii</name>
    <dbReference type="NCBI Taxonomy" id="215250"/>
    <lineage>
        <taxon>Eukaryota</taxon>
        <taxon>Fungi</taxon>
        <taxon>Dikarya</taxon>
        <taxon>Basidiomycota</taxon>
        <taxon>Ustilaginomycotina</taxon>
        <taxon>Exobasidiomycetes</taxon>
        <taxon>Exobasidiales</taxon>
        <taxon>Cryptobasidiaceae</taxon>
        <taxon>Acaromyces</taxon>
    </lineage>
</organism>
<dbReference type="InParanoid" id="A0A316YMY8"/>
<evidence type="ECO:0000256" key="4">
    <source>
        <dbReference type="ARBA" id="ARBA00022603"/>
    </source>
</evidence>
<evidence type="ECO:0000256" key="2">
    <source>
        <dbReference type="ARBA" id="ARBA00006301"/>
    </source>
</evidence>
<proteinExistence type="inferred from homology"/>
<name>A0A316YMY8_9BASI</name>
<dbReference type="InterPro" id="IPR007823">
    <property type="entry name" value="RRP8"/>
</dbReference>
<evidence type="ECO:0000256" key="9">
    <source>
        <dbReference type="RuleBase" id="RU365074"/>
    </source>
</evidence>
<dbReference type="InterPro" id="IPR042036">
    <property type="entry name" value="RRP8_N"/>
</dbReference>
<dbReference type="FunCoup" id="A0A316YMY8">
    <property type="interactions" value="364"/>
</dbReference>
<comment type="similarity">
    <text evidence="2 9">Belongs to the methyltransferase superfamily. RRP8 family.</text>
</comment>
<feature type="region of interest" description="Disordered" evidence="10">
    <location>
        <begin position="34"/>
        <end position="254"/>
    </location>
</feature>
<keyword evidence="3 9" id="KW-0698">rRNA processing</keyword>
<evidence type="ECO:0000256" key="7">
    <source>
        <dbReference type="ARBA" id="ARBA00023242"/>
    </source>
</evidence>
<reference evidence="11 12" key="1">
    <citation type="journal article" date="2018" name="Mol. Biol. Evol.">
        <title>Broad Genomic Sampling Reveals a Smut Pathogenic Ancestry of the Fungal Clade Ustilaginomycotina.</title>
        <authorList>
            <person name="Kijpornyongpan T."/>
            <person name="Mondo S.J."/>
            <person name="Barry K."/>
            <person name="Sandor L."/>
            <person name="Lee J."/>
            <person name="Lipzen A."/>
            <person name="Pangilinan J."/>
            <person name="LaButti K."/>
            <person name="Hainaut M."/>
            <person name="Henrissat B."/>
            <person name="Grigoriev I.V."/>
            <person name="Spatafora J.W."/>
            <person name="Aime M.C."/>
        </authorList>
    </citation>
    <scope>NUCLEOTIDE SEQUENCE [LARGE SCALE GENOMIC DNA]</scope>
    <source>
        <strain evidence="11 12">MCA 4198</strain>
    </source>
</reference>
<dbReference type="AlphaFoldDB" id="A0A316YMY8"/>
<evidence type="ECO:0000313" key="11">
    <source>
        <dbReference type="EMBL" id="PWN90028.1"/>
    </source>
</evidence>
<evidence type="ECO:0000256" key="6">
    <source>
        <dbReference type="ARBA" id="ARBA00022691"/>
    </source>
</evidence>
<accession>A0A316YMY8</accession>
<keyword evidence="12" id="KW-1185">Reference proteome</keyword>
<evidence type="ECO:0000313" key="12">
    <source>
        <dbReference type="Proteomes" id="UP000245768"/>
    </source>
</evidence>
<evidence type="ECO:0000256" key="3">
    <source>
        <dbReference type="ARBA" id="ARBA00022552"/>
    </source>
</evidence>
<feature type="compositionally biased region" description="Basic and acidic residues" evidence="10">
    <location>
        <begin position="78"/>
        <end position="95"/>
    </location>
</feature>
<dbReference type="GO" id="GO:0005730">
    <property type="term" value="C:nucleolus"/>
    <property type="evidence" value="ECO:0007669"/>
    <property type="project" value="UniProtKB-SubCell"/>
</dbReference>
<dbReference type="GeneID" id="37043454"/>
<dbReference type="STRING" id="215250.A0A316YMY8"/>
<protein>
    <recommendedName>
        <fullName evidence="8 9">Ribosomal RNA-processing protein 8</fullName>
        <ecNumber evidence="9">2.1.1.-</ecNumber>
    </recommendedName>
</protein>
<keyword evidence="7 9" id="KW-0539">Nucleus</keyword>
<keyword evidence="4 9" id="KW-0489">Methyltransferase</keyword>
<gene>
    <name evidence="11" type="ORF">FA10DRAFT_266547</name>
</gene>
<dbReference type="EC" id="2.1.1.-" evidence="9"/>
<evidence type="ECO:0000256" key="8">
    <source>
        <dbReference type="ARBA" id="ARBA00076672"/>
    </source>
</evidence>
<dbReference type="GO" id="GO:0016433">
    <property type="term" value="F:rRNA (adenine) methyltransferase activity"/>
    <property type="evidence" value="ECO:0007669"/>
    <property type="project" value="TreeGrafter"/>
</dbReference>
<dbReference type="PANTHER" id="PTHR12787">
    <property type="entry name" value="RIBOSOMAL RNA-PROCESSING PROTEIN 8"/>
    <property type="match status" value="1"/>
</dbReference>
<dbReference type="Gene3D" id="3.40.50.150">
    <property type="entry name" value="Vaccinia Virus protein VP39"/>
    <property type="match status" value="1"/>
</dbReference>
<dbReference type="Proteomes" id="UP000245768">
    <property type="component" value="Unassembled WGS sequence"/>
</dbReference>
<evidence type="ECO:0000256" key="5">
    <source>
        <dbReference type="ARBA" id="ARBA00022679"/>
    </source>
</evidence>
<dbReference type="PANTHER" id="PTHR12787:SF0">
    <property type="entry name" value="RIBOSOMAL RNA-PROCESSING PROTEIN 8"/>
    <property type="match status" value="1"/>
</dbReference>
<dbReference type="FunFam" id="1.10.10.2150:FF:000001">
    <property type="entry name" value="Ribosomal RNA-processing protein 8"/>
    <property type="match status" value="1"/>
</dbReference>
<feature type="compositionally biased region" description="Basic residues" evidence="10">
    <location>
        <begin position="204"/>
        <end position="213"/>
    </location>
</feature>
<comment type="subcellular location">
    <subcellularLocation>
        <location evidence="1 9">Nucleus</location>
        <location evidence="1 9">Nucleolus</location>
    </subcellularLocation>
</comment>
<feature type="compositionally biased region" description="Basic and acidic residues" evidence="10">
    <location>
        <begin position="214"/>
        <end position="226"/>
    </location>
</feature>
<dbReference type="GO" id="GO:0042273">
    <property type="term" value="P:ribosomal large subunit biogenesis"/>
    <property type="evidence" value="ECO:0007669"/>
    <property type="project" value="TreeGrafter"/>
</dbReference>
<dbReference type="Pfam" id="PF05148">
    <property type="entry name" value="Methyltransf_8"/>
    <property type="match status" value="2"/>
</dbReference>
<dbReference type="InterPro" id="IPR029063">
    <property type="entry name" value="SAM-dependent_MTases_sf"/>
</dbReference>
<dbReference type="RefSeq" id="XP_025377226.1">
    <property type="nucleotide sequence ID" value="XM_025521538.1"/>
</dbReference>
<feature type="compositionally biased region" description="Low complexity" evidence="10">
    <location>
        <begin position="35"/>
        <end position="47"/>
    </location>
</feature>
<dbReference type="OrthoDB" id="10258825at2759"/>
<dbReference type="EMBL" id="KZ819636">
    <property type="protein sequence ID" value="PWN90028.1"/>
    <property type="molecule type" value="Genomic_DNA"/>
</dbReference>
<keyword evidence="6 9" id="KW-0949">S-adenosyl-L-methionine</keyword>
<dbReference type="Gene3D" id="1.10.10.2150">
    <property type="entry name" value="Ribosomal RNA-processing protein 8, N-terminal domain"/>
    <property type="match status" value="1"/>
</dbReference>
<dbReference type="SUPFAM" id="SSF53335">
    <property type="entry name" value="S-adenosyl-L-methionine-dependent methyltransferases"/>
    <property type="match status" value="1"/>
</dbReference>
<comment type="function">
    <text evidence="9">S-adenosyl-L-methionine-dependent methyltransferase that specifically methylates the N(1) position of adenine in helix 25.1 in 25S rRNA. Required both for ribosomal 40S and 60S subunits biogenesis. Required for efficient pre-rRNA cleavage at site A2.</text>
</comment>
<keyword evidence="5 9" id="KW-0808">Transferase</keyword>
<evidence type="ECO:0000256" key="1">
    <source>
        <dbReference type="ARBA" id="ARBA00004604"/>
    </source>
</evidence>
<evidence type="ECO:0000256" key="10">
    <source>
        <dbReference type="SAM" id="MobiDB-lite"/>
    </source>
</evidence>
<sequence length="547" mass="59186">MAESKEAALDLAELRAQMQLDRAKLTDSILAKFTASSSSSSAASSAKGKGKDKGSPIGEGATAGRKFRPATLGLGAEMRAEDERKGAATREDRRLVGLLKGKKKPMAEGAGTGSRSKAEEIDDDEEEAGRAAEVEAAAGRKRKQGIVDPFAVGNKKKKKEVQGGAAVKSNMPGKESHLESEGIVEANANESTNGEVETEGLSKAQRKKLNKRRRLEEEQAKARLAPEGDLGAAREATEEPARTSPPPQPTSNQMDALTDHQQSLLSHLSGSRFRQINETLYTSPSAAALAMIQAEPSKLQEYHQGFRKQTKSWPEIPVEKIAKIIKDRNAPLLVVDLGAGEAILAKLLREPQPSTSIGSKAKKGKGEDVPAAIRVLSYDLLDSEDGWVRGVDVAQAGGLPLPGIVGETNGARVRRASRSEYQDPAIADIAVFCLSLMGTNWVEMIIEARRVLCPGKGSLIVAEVASRFTNIDEFVKLIELLGFQLVSKDAKNTHFSLFEFRKLSDKELSSQIGGLASIKDDETERRETKMLIEKGRTLLKPCLYKRR</sequence>